<evidence type="ECO:0000313" key="1">
    <source>
        <dbReference type="EMBL" id="NYZ24520.1"/>
    </source>
</evidence>
<dbReference type="RefSeq" id="WP_180286298.1">
    <property type="nucleotide sequence ID" value="NZ_JABFDB010000041.1"/>
</dbReference>
<accession>A0ABX2TLC9</accession>
<evidence type="ECO:0008006" key="3">
    <source>
        <dbReference type="Google" id="ProtNLM"/>
    </source>
</evidence>
<proteinExistence type="predicted"/>
<reference evidence="1 2" key="1">
    <citation type="submission" date="2020-05" db="EMBL/GenBank/DDBJ databases">
        <title>Azospirillum oleiclasticum sp. nov, a nitrogen-fixing and heavy crude oil-emulsifying bacterium isolated from the crude oil of Yumen Oilfield.</title>
        <authorList>
            <person name="Wu D."/>
            <person name="Cai M."/>
            <person name="Zhang X."/>
        </authorList>
    </citation>
    <scope>NUCLEOTIDE SEQUENCE [LARGE SCALE GENOMIC DNA]</scope>
    <source>
        <strain evidence="1 2">ROY-1-1-2</strain>
    </source>
</reference>
<name>A0ABX2TLC9_9PROT</name>
<evidence type="ECO:0000313" key="2">
    <source>
        <dbReference type="Proteomes" id="UP000584642"/>
    </source>
</evidence>
<dbReference type="Proteomes" id="UP000584642">
    <property type="component" value="Unassembled WGS sequence"/>
</dbReference>
<protein>
    <recommendedName>
        <fullName evidence="3">Acyl carrier protein</fullName>
    </recommendedName>
</protein>
<dbReference type="EMBL" id="JABFDB010000041">
    <property type="protein sequence ID" value="NYZ24520.1"/>
    <property type="molecule type" value="Genomic_DNA"/>
</dbReference>
<organism evidence="1 2">
    <name type="scientific">Azospirillum oleiclasticum</name>
    <dbReference type="NCBI Taxonomy" id="2735135"/>
    <lineage>
        <taxon>Bacteria</taxon>
        <taxon>Pseudomonadati</taxon>
        <taxon>Pseudomonadota</taxon>
        <taxon>Alphaproteobacteria</taxon>
        <taxon>Rhodospirillales</taxon>
        <taxon>Azospirillaceae</taxon>
        <taxon>Azospirillum</taxon>
    </lineage>
</organism>
<gene>
    <name evidence="1" type="ORF">HND93_32860</name>
</gene>
<comment type="caution">
    <text evidence="1">The sequence shown here is derived from an EMBL/GenBank/DDBJ whole genome shotgun (WGS) entry which is preliminary data.</text>
</comment>
<sequence length="95" mass="10064">MADAPLTDALRVERTIRGFVAIGLGLAHHGDRAHERVAHTAVLGRLGLSVPDIEELEVLVAETYGVTLIIHMDSTPAAIADQIIAGLARRAVAHV</sequence>
<keyword evidence="2" id="KW-1185">Reference proteome</keyword>